<keyword evidence="1" id="KW-1133">Transmembrane helix</keyword>
<reference evidence="2" key="2">
    <citation type="submission" date="2020-09" db="EMBL/GenBank/DDBJ databases">
        <authorList>
            <person name="Sun Q."/>
            <person name="Zhou Y."/>
        </authorList>
    </citation>
    <scope>NUCLEOTIDE SEQUENCE</scope>
    <source>
        <strain evidence="2">CGMCC 1.15760</strain>
    </source>
</reference>
<gene>
    <name evidence="2" type="ORF">GCM10007425_26360</name>
</gene>
<accession>A0A917LJH6</accession>
<keyword evidence="3" id="KW-1185">Reference proteome</keyword>
<keyword evidence="1" id="KW-0472">Membrane</keyword>
<keyword evidence="1" id="KW-0812">Transmembrane</keyword>
<dbReference type="Proteomes" id="UP000616608">
    <property type="component" value="Unassembled WGS sequence"/>
</dbReference>
<dbReference type="AlphaFoldDB" id="A0A917LJH6"/>
<name>A0A917LJH6_9BACI</name>
<comment type="caution">
    <text evidence="2">The sequence shown here is derived from an EMBL/GenBank/DDBJ whole genome shotgun (WGS) entry which is preliminary data.</text>
</comment>
<evidence type="ECO:0008006" key="4">
    <source>
        <dbReference type="Google" id="ProtNLM"/>
    </source>
</evidence>
<proteinExistence type="predicted"/>
<feature type="transmembrane region" description="Helical" evidence="1">
    <location>
        <begin position="7"/>
        <end position="25"/>
    </location>
</feature>
<organism evidence="2 3">
    <name type="scientific">Lysinibacillus alkalisoli</name>
    <dbReference type="NCBI Taxonomy" id="1911548"/>
    <lineage>
        <taxon>Bacteria</taxon>
        <taxon>Bacillati</taxon>
        <taxon>Bacillota</taxon>
        <taxon>Bacilli</taxon>
        <taxon>Bacillales</taxon>
        <taxon>Bacillaceae</taxon>
        <taxon>Lysinibacillus</taxon>
    </lineage>
</organism>
<sequence>MKRFVSLIFGLLIFVVTATLLFLYAEVPSWEKYQQELTSYSWFDTALYSTAGILLVIALFMIIFAFLPSHRKRGLYLKYNDGEIYLNKRSIEKNIQHTVAKYNDIRQPTINVKLYQKKKASYIDIVVDLFVAQSHNVQTLLETLREDIKESTEDFSELPVREVKLNVLDQKLLNKRVL</sequence>
<feature type="transmembrane region" description="Helical" evidence="1">
    <location>
        <begin position="45"/>
        <end position="67"/>
    </location>
</feature>
<evidence type="ECO:0000256" key="1">
    <source>
        <dbReference type="SAM" id="Phobius"/>
    </source>
</evidence>
<dbReference type="RefSeq" id="WP_188615533.1">
    <property type="nucleotide sequence ID" value="NZ_BMJT01000009.1"/>
</dbReference>
<evidence type="ECO:0000313" key="2">
    <source>
        <dbReference type="EMBL" id="GGG30451.1"/>
    </source>
</evidence>
<protein>
    <recommendedName>
        <fullName evidence="4">Alkaline shock response membrane anchor protein AmaP</fullName>
    </recommendedName>
</protein>
<dbReference type="EMBL" id="BMJT01000009">
    <property type="protein sequence ID" value="GGG30451.1"/>
    <property type="molecule type" value="Genomic_DNA"/>
</dbReference>
<evidence type="ECO:0000313" key="3">
    <source>
        <dbReference type="Proteomes" id="UP000616608"/>
    </source>
</evidence>
<dbReference type="NCBIfam" id="NF033218">
    <property type="entry name" value="anchor_AmaP"/>
    <property type="match status" value="1"/>
</dbReference>
<reference evidence="2" key="1">
    <citation type="journal article" date="2014" name="Int. J. Syst. Evol. Microbiol.">
        <title>Complete genome sequence of Corynebacterium casei LMG S-19264T (=DSM 44701T), isolated from a smear-ripened cheese.</title>
        <authorList>
            <consortium name="US DOE Joint Genome Institute (JGI-PGF)"/>
            <person name="Walter F."/>
            <person name="Albersmeier A."/>
            <person name="Kalinowski J."/>
            <person name="Ruckert C."/>
        </authorList>
    </citation>
    <scope>NUCLEOTIDE SEQUENCE</scope>
    <source>
        <strain evidence="2">CGMCC 1.15760</strain>
    </source>
</reference>